<dbReference type="RefSeq" id="WP_087248481.1">
    <property type="nucleotide sequence ID" value="NZ_JACSPP010000012.1"/>
</dbReference>
<evidence type="ECO:0000256" key="1">
    <source>
        <dbReference type="SAM" id="SignalP"/>
    </source>
</evidence>
<comment type="caution">
    <text evidence="2">The sequence shown here is derived from an EMBL/GenBank/DDBJ whole genome shotgun (WGS) entry which is preliminary data.</text>
</comment>
<dbReference type="Pfam" id="PF14903">
    <property type="entry name" value="WG_beta_rep"/>
    <property type="match status" value="2"/>
</dbReference>
<dbReference type="InterPro" id="IPR032774">
    <property type="entry name" value="WG_beta_rep"/>
</dbReference>
<organism evidence="2 3">
    <name type="scientific">Phocaeicola intestinalis</name>
    <dbReference type="NCBI Taxonomy" id="2762212"/>
    <lineage>
        <taxon>Bacteria</taxon>
        <taxon>Pseudomonadati</taxon>
        <taxon>Bacteroidota</taxon>
        <taxon>Bacteroidia</taxon>
        <taxon>Bacteroidales</taxon>
        <taxon>Bacteroidaceae</taxon>
        <taxon>Phocaeicola</taxon>
    </lineage>
</organism>
<feature type="chain" id="PRO_5047249382" evidence="1">
    <location>
        <begin position="21"/>
        <end position="555"/>
    </location>
</feature>
<proteinExistence type="predicted"/>
<gene>
    <name evidence="2" type="ORF">H9625_05850</name>
</gene>
<accession>A0ABR8Y6Y8</accession>
<feature type="signal peptide" evidence="1">
    <location>
        <begin position="1"/>
        <end position="20"/>
    </location>
</feature>
<dbReference type="EMBL" id="JACSPP010000012">
    <property type="protein sequence ID" value="MBD8039974.1"/>
    <property type="molecule type" value="Genomic_DNA"/>
</dbReference>
<dbReference type="PANTHER" id="PTHR37841:SF1">
    <property type="entry name" value="DUF3298 DOMAIN-CONTAINING PROTEIN"/>
    <property type="match status" value="1"/>
</dbReference>
<name>A0ABR8Y6Y8_9BACT</name>
<dbReference type="Proteomes" id="UP000620874">
    <property type="component" value="Unassembled WGS sequence"/>
</dbReference>
<reference evidence="2 3" key="1">
    <citation type="submission" date="2020-08" db="EMBL/GenBank/DDBJ databases">
        <title>A Genomic Blueprint of the Chicken Gut Microbiome.</title>
        <authorList>
            <person name="Gilroy R."/>
            <person name="Ravi A."/>
            <person name="Getino M."/>
            <person name="Pursley I."/>
            <person name="Horton D.L."/>
            <person name="Alikhan N.-F."/>
            <person name="Baker D."/>
            <person name="Gharbi K."/>
            <person name="Hall N."/>
            <person name="Watson M."/>
            <person name="Adriaenssens E.M."/>
            <person name="Foster-Nyarko E."/>
            <person name="Jarju S."/>
            <person name="Secka A."/>
            <person name="Antonio M."/>
            <person name="Oren A."/>
            <person name="Chaudhuri R."/>
            <person name="La Ragione R.M."/>
            <person name="Hildebrand F."/>
            <person name="Pallen M.J."/>
        </authorList>
    </citation>
    <scope>NUCLEOTIDE SEQUENCE [LARGE SCALE GENOMIC DNA]</scope>
    <source>
        <strain evidence="2 3">Sa1CVN1</strain>
    </source>
</reference>
<keyword evidence="3" id="KW-1185">Reference proteome</keyword>
<evidence type="ECO:0000313" key="3">
    <source>
        <dbReference type="Proteomes" id="UP000620874"/>
    </source>
</evidence>
<protein>
    <submittedName>
        <fullName evidence="2">WG repeat-containing protein</fullName>
    </submittedName>
</protein>
<dbReference type="PANTHER" id="PTHR37841">
    <property type="entry name" value="GLR2918 PROTEIN"/>
    <property type="match status" value="1"/>
</dbReference>
<evidence type="ECO:0000313" key="2">
    <source>
        <dbReference type="EMBL" id="MBD8039974.1"/>
    </source>
</evidence>
<sequence length="555" mass="62226">MKAFILFVIVLLFPAASGMAQSMEWLCRPGSFSGIQYMGHDLFKVQSEGKWGIISAVDGKEVLEVKYDSITSYVENRALVLDKTGRRILSIIDQNGEILRSFADKPIYATAYPYYKEGLLGYKDESGLCGYLNNQGNISIKARFYLAAPFQNGIATVQYADGDGYYGLINKSGGSAIISDTKYKFLSSLVDGRLLAVTSSIRGGDLLRIMKLDGNKLDGVKKLESRMFVDLSDDFTYLASQNGHHYYIDNQWRISGANYNFDLPYKINDTPLFITESSELLSKQETQDGIQITYLGKPILEHSFNSVETYEKKYAIVGAKNKTIGILKLNPSAGIELVAPTQVIVFHHNPLSSNLTGNLDEMEPQQYVEVEVDMKDVNPLRLKCYINEDGYLRYAPLKRHGEVWKLHLPYFQSDTKFDNVTTRQVDIAVTYDGLEWMHRLITLSSKHEEGYDVSVTGGNSTDEKGNALLNIVIESKVGKSNVTTQVKVSGGEEYSFAPGEKMAISIPVYIPEGESRTFTYNITISEEGCPTIKKEISKMVTHPKREREKKKITII</sequence>
<keyword evidence="1" id="KW-0732">Signal</keyword>